<gene>
    <name evidence="2" type="ORF">DI623_10830</name>
</gene>
<reference evidence="2 3" key="1">
    <citation type="submission" date="2017-08" db="EMBL/GenBank/DDBJ databases">
        <title>Infants hospitalized years apart are colonized by the same room-sourced microbial strains.</title>
        <authorList>
            <person name="Brooks B."/>
            <person name="Olm M.R."/>
            <person name="Firek B.A."/>
            <person name="Baker R."/>
            <person name="Thomas B.C."/>
            <person name="Morowitz M.J."/>
            <person name="Banfield J.F."/>
        </authorList>
    </citation>
    <scope>NUCLEOTIDE SEQUENCE [LARGE SCALE GENOMIC DNA]</scope>
    <source>
        <strain evidence="2">S2_018_000_R2_101</strain>
    </source>
</reference>
<accession>A0A2W5A7B6</accession>
<comment type="caution">
    <text evidence="2">The sequence shown here is derived from an EMBL/GenBank/DDBJ whole genome shotgun (WGS) entry which is preliminary data.</text>
</comment>
<keyword evidence="1" id="KW-0812">Transmembrane</keyword>
<name>A0A2W5A7B6_9SPHN</name>
<organism evidence="2 3">
    <name type="scientific">Sphingomonas sanxanigenens</name>
    <dbReference type="NCBI Taxonomy" id="397260"/>
    <lineage>
        <taxon>Bacteria</taxon>
        <taxon>Pseudomonadati</taxon>
        <taxon>Pseudomonadota</taxon>
        <taxon>Alphaproteobacteria</taxon>
        <taxon>Sphingomonadales</taxon>
        <taxon>Sphingomonadaceae</taxon>
        <taxon>Sphingomonas</taxon>
    </lineage>
</organism>
<keyword evidence="1" id="KW-0472">Membrane</keyword>
<keyword evidence="1" id="KW-1133">Transmembrane helix</keyword>
<evidence type="ECO:0000313" key="3">
    <source>
        <dbReference type="Proteomes" id="UP000249066"/>
    </source>
</evidence>
<sequence length="83" mass="9157">MSLSPRARRVLLSIAYAVAIVAVANFAFGPRGFAAGCAMALLMFAWRHDNEMGAFFPLAMLLVITLAVIFVIFYLLIVIHPRM</sequence>
<evidence type="ECO:0000256" key="1">
    <source>
        <dbReference type="SAM" id="Phobius"/>
    </source>
</evidence>
<dbReference type="Proteomes" id="UP000249066">
    <property type="component" value="Unassembled WGS sequence"/>
</dbReference>
<feature type="transmembrane region" description="Helical" evidence="1">
    <location>
        <begin position="58"/>
        <end position="79"/>
    </location>
</feature>
<dbReference type="AlphaFoldDB" id="A0A2W5A7B6"/>
<dbReference type="EMBL" id="QFNN01000066">
    <property type="protein sequence ID" value="PZO89266.1"/>
    <property type="molecule type" value="Genomic_DNA"/>
</dbReference>
<proteinExistence type="predicted"/>
<protein>
    <submittedName>
        <fullName evidence="2">Uncharacterized protein</fullName>
    </submittedName>
</protein>
<evidence type="ECO:0000313" key="2">
    <source>
        <dbReference type="EMBL" id="PZO89266.1"/>
    </source>
</evidence>